<protein>
    <recommendedName>
        <fullName evidence="3">F-box domain-containing protein</fullName>
    </recommendedName>
</protein>
<dbReference type="Proteomes" id="UP000027222">
    <property type="component" value="Unassembled WGS sequence"/>
</dbReference>
<proteinExistence type="predicted"/>
<evidence type="ECO:0000313" key="2">
    <source>
        <dbReference type="Proteomes" id="UP000027222"/>
    </source>
</evidence>
<dbReference type="AlphaFoldDB" id="A0A067TC00"/>
<gene>
    <name evidence="1" type="ORF">GALMADRAFT_225543</name>
</gene>
<sequence>MSSTSNVTLDVDVVETIFDALAEDYTDFTSLRACSLACRAFLPLCRKHIYASINLNHSFPGYHSPTTLMLERLLLTTPELAGYIRKLDYCITAQDFGNPMAPDVLRQITRLQSLVIWHHVRSEMQWNNNPLRPALLHLLHLPTLIHLTLSTVENFVVSDLIPCVNLKNLEVYDITTGDAPESFSPVPPQKPVRLKNLKVGDVDISELGKFYITRRPDGKLVMDFSDLVKISIQLNRFDLKVPRGLYHYHYLFKHCGPELSSTYISVFHSVPLTGLFKLLEPCMQTLRHLCVRIRLSDNDIDDPLSDLLTEFEEVKQINMIESITVFVDTPESFKGGDVGGRFDQVLTSSSWSSLKRVSLTFNDSAFGLSQSDGPKALLLARTMFPRLLSRKTPKFDFMWSKPVGIRWLGR</sequence>
<keyword evidence="2" id="KW-1185">Reference proteome</keyword>
<evidence type="ECO:0008006" key="3">
    <source>
        <dbReference type="Google" id="ProtNLM"/>
    </source>
</evidence>
<dbReference type="OrthoDB" id="2800661at2759"/>
<dbReference type="HOGENOM" id="CLU_035624_0_0_1"/>
<accession>A0A067TC00</accession>
<organism evidence="1 2">
    <name type="scientific">Galerina marginata (strain CBS 339.88)</name>
    <dbReference type="NCBI Taxonomy" id="685588"/>
    <lineage>
        <taxon>Eukaryota</taxon>
        <taxon>Fungi</taxon>
        <taxon>Dikarya</taxon>
        <taxon>Basidiomycota</taxon>
        <taxon>Agaricomycotina</taxon>
        <taxon>Agaricomycetes</taxon>
        <taxon>Agaricomycetidae</taxon>
        <taxon>Agaricales</taxon>
        <taxon>Agaricineae</taxon>
        <taxon>Strophariaceae</taxon>
        <taxon>Galerina</taxon>
    </lineage>
</organism>
<evidence type="ECO:0000313" key="1">
    <source>
        <dbReference type="EMBL" id="KDR76488.1"/>
    </source>
</evidence>
<name>A0A067TC00_GALM3</name>
<reference evidence="2" key="1">
    <citation type="journal article" date="2014" name="Proc. Natl. Acad. Sci. U.S.A.">
        <title>Extensive sampling of basidiomycete genomes demonstrates inadequacy of the white-rot/brown-rot paradigm for wood decay fungi.</title>
        <authorList>
            <person name="Riley R."/>
            <person name="Salamov A.A."/>
            <person name="Brown D.W."/>
            <person name="Nagy L.G."/>
            <person name="Floudas D."/>
            <person name="Held B.W."/>
            <person name="Levasseur A."/>
            <person name="Lombard V."/>
            <person name="Morin E."/>
            <person name="Otillar R."/>
            <person name="Lindquist E.A."/>
            <person name="Sun H."/>
            <person name="LaButti K.M."/>
            <person name="Schmutz J."/>
            <person name="Jabbour D."/>
            <person name="Luo H."/>
            <person name="Baker S.E."/>
            <person name="Pisabarro A.G."/>
            <person name="Walton J.D."/>
            <person name="Blanchette R.A."/>
            <person name="Henrissat B."/>
            <person name="Martin F."/>
            <person name="Cullen D."/>
            <person name="Hibbett D.S."/>
            <person name="Grigoriev I.V."/>
        </authorList>
    </citation>
    <scope>NUCLEOTIDE SEQUENCE [LARGE SCALE GENOMIC DNA]</scope>
    <source>
        <strain evidence="2">CBS 339.88</strain>
    </source>
</reference>
<dbReference type="EMBL" id="KL142378">
    <property type="protein sequence ID" value="KDR76488.1"/>
    <property type="molecule type" value="Genomic_DNA"/>
</dbReference>